<accession>A0A9D4EEF4</accession>
<gene>
    <name evidence="1" type="ORF">DPMN_178553</name>
</gene>
<dbReference type="SUPFAM" id="SSF52540">
    <property type="entry name" value="P-loop containing nucleoside triphosphate hydrolases"/>
    <property type="match status" value="1"/>
</dbReference>
<proteinExistence type="predicted"/>
<reference evidence="1" key="1">
    <citation type="journal article" date="2019" name="bioRxiv">
        <title>The Genome of the Zebra Mussel, Dreissena polymorpha: A Resource for Invasive Species Research.</title>
        <authorList>
            <person name="McCartney M.A."/>
            <person name="Auch B."/>
            <person name="Kono T."/>
            <person name="Mallez S."/>
            <person name="Zhang Y."/>
            <person name="Obille A."/>
            <person name="Becker A."/>
            <person name="Abrahante J.E."/>
            <person name="Garbe J."/>
            <person name="Badalamenti J.P."/>
            <person name="Herman A."/>
            <person name="Mangelson H."/>
            <person name="Liachko I."/>
            <person name="Sullivan S."/>
            <person name="Sone E.D."/>
            <person name="Koren S."/>
            <person name="Silverstein K.A.T."/>
            <person name="Beckman K.B."/>
            <person name="Gohl D.M."/>
        </authorList>
    </citation>
    <scope>NUCLEOTIDE SEQUENCE</scope>
    <source>
        <strain evidence="1">Duluth1</strain>
        <tissue evidence="1">Whole animal</tissue>
    </source>
</reference>
<protein>
    <recommendedName>
        <fullName evidence="3">AIG1-type G domain-containing protein</fullName>
    </recommendedName>
</protein>
<organism evidence="1 2">
    <name type="scientific">Dreissena polymorpha</name>
    <name type="common">Zebra mussel</name>
    <name type="synonym">Mytilus polymorpha</name>
    <dbReference type="NCBI Taxonomy" id="45954"/>
    <lineage>
        <taxon>Eukaryota</taxon>
        <taxon>Metazoa</taxon>
        <taxon>Spiralia</taxon>
        <taxon>Lophotrochozoa</taxon>
        <taxon>Mollusca</taxon>
        <taxon>Bivalvia</taxon>
        <taxon>Autobranchia</taxon>
        <taxon>Heteroconchia</taxon>
        <taxon>Euheterodonta</taxon>
        <taxon>Imparidentia</taxon>
        <taxon>Neoheterodontei</taxon>
        <taxon>Myida</taxon>
        <taxon>Dreissenoidea</taxon>
        <taxon>Dreissenidae</taxon>
        <taxon>Dreissena</taxon>
    </lineage>
</organism>
<name>A0A9D4EEF4_DREPO</name>
<evidence type="ECO:0000313" key="1">
    <source>
        <dbReference type="EMBL" id="KAH3777116.1"/>
    </source>
</evidence>
<keyword evidence="2" id="KW-1185">Reference proteome</keyword>
<sequence>MHPQDGGRIPYILNIIDTPGFGDTRGLQRDQDIVKQIRELFTVSPPQGIYIIDSICFLIKAPDARLTPTQSYIFQSIMSLFGKDIEENICSLITFADGLDPPVKTALEVSGFPFGKWFPFNNSALFAKNTTLDSSSMSPMFWDMGLNSFRNFFKHLETLPSASLKLTSDVGTEGRELEAIVKNLEPLLEAGLVKINTLTEQIKCFEENKSIIADNKYFTYRVKINKQLKKDLPAGEHVTNCINCHFKCHEKCSISNNAEKRGCWAIDQTSGYCKICPNKCIWNKHFNTPYIFEYIVVDEQQTYSEMKKIYEDASGKLLDQEQLIAEIQADLNNVVETVDEMMETFTISKARLNEIALRPNPLTMKEHIDLLIENEKMIKKNGWFERIKTLHKFRKRADIDKHFSQFRMQATSYVTVSNVEAKHKKKDQPNVFVRGWNQIKKHTDFD</sequence>
<dbReference type="PANTHER" id="PTHR32046">
    <property type="entry name" value="G DOMAIN-CONTAINING PROTEIN"/>
    <property type="match status" value="1"/>
</dbReference>
<dbReference type="EMBL" id="JAIWYP010000009">
    <property type="protein sequence ID" value="KAH3777116.1"/>
    <property type="molecule type" value="Genomic_DNA"/>
</dbReference>
<evidence type="ECO:0008006" key="3">
    <source>
        <dbReference type="Google" id="ProtNLM"/>
    </source>
</evidence>
<dbReference type="InterPro" id="IPR027417">
    <property type="entry name" value="P-loop_NTPase"/>
</dbReference>
<dbReference type="Gene3D" id="3.40.50.300">
    <property type="entry name" value="P-loop containing nucleotide triphosphate hydrolases"/>
    <property type="match status" value="1"/>
</dbReference>
<dbReference type="Proteomes" id="UP000828390">
    <property type="component" value="Unassembled WGS sequence"/>
</dbReference>
<evidence type="ECO:0000313" key="2">
    <source>
        <dbReference type="Proteomes" id="UP000828390"/>
    </source>
</evidence>
<comment type="caution">
    <text evidence="1">The sequence shown here is derived from an EMBL/GenBank/DDBJ whole genome shotgun (WGS) entry which is preliminary data.</text>
</comment>
<reference evidence="1" key="2">
    <citation type="submission" date="2020-11" db="EMBL/GenBank/DDBJ databases">
        <authorList>
            <person name="McCartney M.A."/>
            <person name="Auch B."/>
            <person name="Kono T."/>
            <person name="Mallez S."/>
            <person name="Becker A."/>
            <person name="Gohl D.M."/>
            <person name="Silverstein K.A.T."/>
            <person name="Koren S."/>
            <person name="Bechman K.B."/>
            <person name="Herman A."/>
            <person name="Abrahante J.E."/>
            <person name="Garbe J."/>
        </authorList>
    </citation>
    <scope>NUCLEOTIDE SEQUENCE</scope>
    <source>
        <strain evidence="1">Duluth1</strain>
        <tissue evidence="1">Whole animal</tissue>
    </source>
</reference>
<dbReference type="AlphaFoldDB" id="A0A9D4EEF4"/>
<dbReference type="PANTHER" id="PTHR32046:SF14">
    <property type="match status" value="1"/>
</dbReference>